<gene>
    <name evidence="1" type="ORF">DES43_113100</name>
</gene>
<protein>
    <recommendedName>
        <fullName evidence="3">Head morphogenesis protein</fullName>
    </recommendedName>
</protein>
<dbReference type="EMBL" id="SNZF01000013">
    <property type="protein sequence ID" value="TDR34669.1"/>
    <property type="molecule type" value="Genomic_DNA"/>
</dbReference>
<proteinExistence type="predicted"/>
<reference evidence="1 2" key="1">
    <citation type="submission" date="2019-03" db="EMBL/GenBank/DDBJ databases">
        <title>Genomic Encyclopedia of Type Strains, Phase IV (KMG-IV): sequencing the most valuable type-strain genomes for metagenomic binning, comparative biology and taxonomic classification.</title>
        <authorList>
            <person name="Goeker M."/>
        </authorList>
    </citation>
    <scope>NUCLEOTIDE SEQUENCE [LARGE SCALE GENOMIC DNA]</scope>
    <source>
        <strain evidence="1 2">DSM 11603</strain>
    </source>
</reference>
<accession>A0A4R6YEP6</accession>
<dbReference type="RefSeq" id="WP_133675344.1">
    <property type="nucleotide sequence ID" value="NZ_SNZF01000013.1"/>
</dbReference>
<evidence type="ECO:0008006" key="3">
    <source>
        <dbReference type="Google" id="ProtNLM"/>
    </source>
</evidence>
<comment type="caution">
    <text evidence="1">The sequence shown here is derived from an EMBL/GenBank/DDBJ whole genome shotgun (WGS) entry which is preliminary data.</text>
</comment>
<dbReference type="Proteomes" id="UP000294958">
    <property type="component" value="Unassembled WGS sequence"/>
</dbReference>
<keyword evidence="2" id="KW-1185">Reference proteome</keyword>
<organism evidence="1 2">
    <name type="scientific">Aquamicrobium defluvii</name>
    <dbReference type="NCBI Taxonomy" id="69279"/>
    <lineage>
        <taxon>Bacteria</taxon>
        <taxon>Pseudomonadati</taxon>
        <taxon>Pseudomonadota</taxon>
        <taxon>Alphaproteobacteria</taxon>
        <taxon>Hyphomicrobiales</taxon>
        <taxon>Phyllobacteriaceae</taxon>
        <taxon>Aquamicrobium</taxon>
    </lineage>
</organism>
<name>A0A4R6YEP6_9HYPH</name>
<dbReference type="AlphaFoldDB" id="A0A4R6YEP6"/>
<evidence type="ECO:0000313" key="1">
    <source>
        <dbReference type="EMBL" id="TDR34669.1"/>
    </source>
</evidence>
<sequence>MLKRLSARELLEQVAADFDPQVRLAWIEAIDRIRSNIVLKRIVERLERGDVAGVVADLGIEDGVFAKFEQSLLQAYHAGGIATVDSMPSLRDPSGNRVVFSWGVRNLPAEQAMRDHAARLVTGIVTEAREGIRDVLVDNLSRGQSPYDAGRLIAGRVNRVTGRREGGLIGLSRPQMETVARIERAMRGGDVAYMRDYLTFANRDKRLDRTVLKAIREGKGLAPEDSERIARLYSNKALKYRADTISILETHSALARSKRDAFQQQIDDGKLDADLVTKKWRRTVSREPRLEHLAMASQPAIPFRAKFVLPDGFQCDGPHDPNLPARHTIGCKCSVDYQIDFTGQALRRYRERTGG</sequence>
<evidence type="ECO:0000313" key="2">
    <source>
        <dbReference type="Proteomes" id="UP000294958"/>
    </source>
</evidence>
<dbReference type="OrthoDB" id="952090at2"/>